<proteinExistence type="predicted"/>
<feature type="transmembrane region" description="Helical" evidence="1">
    <location>
        <begin position="125"/>
        <end position="150"/>
    </location>
</feature>
<name>A0A650BJX9_9HEXA</name>
<accession>A0A650BJX9</accession>
<sequence length="163" mass="18706">MVALPLMVINSMIMLFIESPILLMVLIITQTFLVCVMIKATSNLSWISFILFLVFVGGLLVLFIYIVSLTPNTQFMINKLNFFIISTTLLVITLISTLFFSVLAIQKLKFLNMTNYFLLSKLYSYPSIWMTFMAMTYLLLVLIVVVYIILMERSSLKSLLIKS</sequence>
<protein>
    <submittedName>
        <fullName evidence="2">NADH dehydrogenase subunit 6</fullName>
    </submittedName>
</protein>
<evidence type="ECO:0000313" key="2">
    <source>
        <dbReference type="EMBL" id="QGQ56386.1"/>
    </source>
</evidence>
<feature type="transmembrane region" description="Helical" evidence="1">
    <location>
        <begin position="46"/>
        <end position="68"/>
    </location>
</feature>
<geneLocation type="mitochondrion" evidence="2"/>
<evidence type="ECO:0000256" key="1">
    <source>
        <dbReference type="SAM" id="Phobius"/>
    </source>
</evidence>
<keyword evidence="2" id="KW-0496">Mitochondrion</keyword>
<keyword evidence="1" id="KW-0812">Transmembrane</keyword>
<keyword evidence="1" id="KW-0472">Membrane</keyword>
<feature type="transmembrane region" description="Helical" evidence="1">
    <location>
        <begin position="80"/>
        <end position="105"/>
    </location>
</feature>
<reference evidence="2" key="1">
    <citation type="submission" date="2019-11" db="EMBL/GenBank/DDBJ databases">
        <title>Mitochondrial genome of Brachystomella parvula (Collembola: Brachystomellidae).</title>
        <authorList>
            <person name="Jiang L.-L."/>
            <person name="Dong J."/>
            <person name="Jin J.-F."/>
            <person name="Zhang F."/>
        </authorList>
    </citation>
    <scope>NUCLEOTIDE SEQUENCE</scope>
    <source>
        <tissue evidence="2">Whole body</tissue>
    </source>
</reference>
<organism evidence="2">
    <name type="scientific">Brachystomella parvula</name>
    <dbReference type="NCBI Taxonomy" id="187611"/>
    <lineage>
        <taxon>Eukaryota</taxon>
        <taxon>Metazoa</taxon>
        <taxon>Ecdysozoa</taxon>
        <taxon>Arthropoda</taxon>
        <taxon>Hexapoda</taxon>
        <taxon>Collembola</taxon>
        <taxon>Poduromorpha</taxon>
        <taxon>Poduroidea</taxon>
        <taxon>Brachystomellidae</taxon>
        <taxon>Brachystomella</taxon>
    </lineage>
</organism>
<keyword evidence="1" id="KW-1133">Transmembrane helix</keyword>
<dbReference type="AlphaFoldDB" id="A0A650BJX9"/>
<dbReference type="EMBL" id="MN660050">
    <property type="protein sequence ID" value="QGQ56386.1"/>
    <property type="molecule type" value="Genomic_DNA"/>
</dbReference>
<gene>
    <name evidence="2" type="primary">ND6</name>
</gene>
<feature type="transmembrane region" description="Helical" evidence="1">
    <location>
        <begin position="21"/>
        <end position="40"/>
    </location>
</feature>